<dbReference type="AlphaFoldDB" id="A0A4V2X9E5"/>
<dbReference type="PANTHER" id="PTHR12526:SF584">
    <property type="entry name" value="GLYCOSYLTRANSFERASE"/>
    <property type="match status" value="1"/>
</dbReference>
<sequence>MKVAIIHDWLTELGGAELVLKSILELFPSASLFTLTYSDKVINELQIDKSRLHVSFIHKLPFAQKHYRNYLPFFSSAIESFDLSSFDLILSSSYCVAKGVLTNGKQRHICYCHSPVRYAWDLYFQYLKEQRLTSGLKGFVAKYFLRKLRTWDVIASNRVDYFISNSDFIGRRIQRVYRRDSFTIYPPVDLNRFQVVTEKEEFYFTCSRLVPYKRIDIIVSAFSRMPDKKLIIIGDGPDYKKLTTKNFDNIDFLGFQPFPVLYDFMSRAKAFVFAAEEDFGIVPVEAQACGTPVIAFSQGGALESIKDGVSGLFFDVQSSDSIIDAVNRFEDLVQTFDPIEIRKNALKFSKENFQSSFFEFVESHL</sequence>
<dbReference type="InterPro" id="IPR028098">
    <property type="entry name" value="Glyco_trans_4-like_N"/>
</dbReference>
<keyword evidence="3" id="KW-0808">Transferase</keyword>
<accession>A0A4V2X9E5</accession>
<evidence type="ECO:0000259" key="1">
    <source>
        <dbReference type="Pfam" id="PF00534"/>
    </source>
</evidence>
<dbReference type="EMBL" id="SMJU01000010">
    <property type="protein sequence ID" value="TDB63375.1"/>
    <property type="molecule type" value="Genomic_DNA"/>
</dbReference>
<dbReference type="Proteomes" id="UP000295706">
    <property type="component" value="Unassembled WGS sequence"/>
</dbReference>
<keyword evidence="4" id="KW-1185">Reference proteome</keyword>
<proteinExistence type="predicted"/>
<name>A0A4V2X9E5_9BACT</name>
<evidence type="ECO:0000313" key="3">
    <source>
        <dbReference type="EMBL" id="TDB63375.1"/>
    </source>
</evidence>
<dbReference type="OrthoDB" id="9801573at2"/>
<reference evidence="3 4" key="1">
    <citation type="submission" date="2019-02" db="EMBL/GenBank/DDBJ databases">
        <title>Arundinibacter roseus gen. nov., sp. nov., a new member of the family Cytophagaceae.</title>
        <authorList>
            <person name="Szuroczki S."/>
            <person name="Khayer B."/>
            <person name="Sproer C."/>
            <person name="Toumi M."/>
            <person name="Szabo A."/>
            <person name="Felfoldi T."/>
            <person name="Schumann P."/>
            <person name="Toth E."/>
        </authorList>
    </citation>
    <scope>NUCLEOTIDE SEQUENCE [LARGE SCALE GENOMIC DNA]</scope>
    <source>
        <strain evidence="3 4">DMA-k-7a</strain>
    </source>
</reference>
<organism evidence="3 4">
    <name type="scientific">Arundinibacter roseus</name>
    <dbReference type="NCBI Taxonomy" id="2070510"/>
    <lineage>
        <taxon>Bacteria</taxon>
        <taxon>Pseudomonadati</taxon>
        <taxon>Bacteroidota</taxon>
        <taxon>Cytophagia</taxon>
        <taxon>Cytophagales</taxon>
        <taxon>Spirosomataceae</taxon>
        <taxon>Arundinibacter</taxon>
    </lineage>
</organism>
<dbReference type="Pfam" id="PF13439">
    <property type="entry name" value="Glyco_transf_4"/>
    <property type="match status" value="1"/>
</dbReference>
<dbReference type="Gene3D" id="3.40.50.2000">
    <property type="entry name" value="Glycogen Phosphorylase B"/>
    <property type="match status" value="2"/>
</dbReference>
<protein>
    <submittedName>
        <fullName evidence="3">Glycosyltransferase family 4 protein</fullName>
    </submittedName>
</protein>
<dbReference type="PANTHER" id="PTHR12526">
    <property type="entry name" value="GLYCOSYLTRANSFERASE"/>
    <property type="match status" value="1"/>
</dbReference>
<dbReference type="SUPFAM" id="SSF53756">
    <property type="entry name" value="UDP-Glycosyltransferase/glycogen phosphorylase"/>
    <property type="match status" value="1"/>
</dbReference>
<gene>
    <name evidence="3" type="ORF">EZE20_16525</name>
</gene>
<dbReference type="RefSeq" id="WP_132119681.1">
    <property type="nucleotide sequence ID" value="NZ_SMJU01000010.1"/>
</dbReference>
<feature type="domain" description="Glycosyltransferase subfamily 4-like N-terminal" evidence="2">
    <location>
        <begin position="29"/>
        <end position="192"/>
    </location>
</feature>
<comment type="caution">
    <text evidence="3">The sequence shown here is derived from an EMBL/GenBank/DDBJ whole genome shotgun (WGS) entry which is preliminary data.</text>
</comment>
<evidence type="ECO:0000259" key="2">
    <source>
        <dbReference type="Pfam" id="PF13439"/>
    </source>
</evidence>
<evidence type="ECO:0000313" key="4">
    <source>
        <dbReference type="Proteomes" id="UP000295706"/>
    </source>
</evidence>
<feature type="domain" description="Glycosyl transferase family 1" evidence="1">
    <location>
        <begin position="194"/>
        <end position="331"/>
    </location>
</feature>
<dbReference type="GO" id="GO:0016757">
    <property type="term" value="F:glycosyltransferase activity"/>
    <property type="evidence" value="ECO:0007669"/>
    <property type="project" value="InterPro"/>
</dbReference>
<dbReference type="Pfam" id="PF00534">
    <property type="entry name" value="Glycos_transf_1"/>
    <property type="match status" value="1"/>
</dbReference>
<dbReference type="InterPro" id="IPR001296">
    <property type="entry name" value="Glyco_trans_1"/>
</dbReference>